<evidence type="ECO:0000256" key="1">
    <source>
        <dbReference type="SAM" id="Phobius"/>
    </source>
</evidence>
<dbReference type="PROSITE" id="PS50937">
    <property type="entry name" value="HTH_MERR_2"/>
    <property type="match status" value="1"/>
</dbReference>
<dbReference type="Pfam" id="PF00376">
    <property type="entry name" value="MerR"/>
    <property type="match status" value="1"/>
</dbReference>
<evidence type="ECO:0000313" key="3">
    <source>
        <dbReference type="EMBL" id="KKS20600.1"/>
    </source>
</evidence>
<evidence type="ECO:0000313" key="4">
    <source>
        <dbReference type="Proteomes" id="UP000034920"/>
    </source>
</evidence>
<dbReference type="InterPro" id="IPR009061">
    <property type="entry name" value="DNA-bd_dom_put_sf"/>
</dbReference>
<keyword evidence="1" id="KW-0812">Transmembrane</keyword>
<dbReference type="GO" id="GO:0006355">
    <property type="term" value="P:regulation of DNA-templated transcription"/>
    <property type="evidence" value="ECO:0007669"/>
    <property type="project" value="InterPro"/>
</dbReference>
<keyword evidence="1" id="KW-1133">Transmembrane helix</keyword>
<accession>A0A0G0X6N6</accession>
<comment type="caution">
    <text evidence="3">The sequence shown here is derived from an EMBL/GenBank/DDBJ whole genome shotgun (WGS) entry which is preliminary data.</text>
</comment>
<proteinExistence type="predicted"/>
<dbReference type="InterPro" id="IPR000551">
    <property type="entry name" value="MerR-type_HTH_dom"/>
</dbReference>
<dbReference type="GO" id="GO:0003677">
    <property type="term" value="F:DNA binding"/>
    <property type="evidence" value="ECO:0007669"/>
    <property type="project" value="InterPro"/>
</dbReference>
<sequence length="804" mass="83613">MPNKNNLLTISQAAKLLRISEKTLRRWEAKGKLIPIKTKGSHRRYSLNQIRQVRAKKTKFNFEEPLLSNNSSQKDTPLSLQTKVIQEIPDNSNVDSMLKPKATVSSDAANASLSFVYKNLPRSPKKILYTSLLMLTLVSVFLGIAKVNSNESRFLNSKIVAIIKNKVQSSISIPSKYESDEIISLRKEIGSKNIEPLEKVLAATSFNSVNFNVNVESNFKEKSTFANEIAANGGLLTTTSSSFDLLNTEAIVLNIGGSANDINIGSNTGTTTINNTLEVGGNTIISPGDLLIDPGGGLSVGTGTPGNVDLANDDFFISGDLEVDGVSYIPTLNINGDQVTDITGTGLLVSGGALQTTLGTSIESSEISDSTIAETDLNASNTPSNTQILSYNSSTGGFTWIASASDLWTDGGTITYLTSTTDDLAFGGTTSSASFFFDVSTGDLTITGDLAVNGDTITADGATLTINAGGSVDIQDSLTVDSLTTDTGGVTITSGQDLTIGTIGLNDNTGGAGSSGASLVGVFPEFANSASTNVQDVLDDLDAAISGSATGDITAVGDILTGAAFTETDGDDGNSIWFEGTTNDANELELTAADPSDDTITVTLPAITGTLASLAGTQIFTGAKTFNDLTVADTDISFSGAATTFTVTGAFTLNPGGTLTLGDGGDALAIDSSEFDVSGTTGAITIDDGGNAGQISIEATVLDIDSLTFVGAGSINTTGLLNLDASTTVNIDGATSITFTDGGTLYSTFTAVNTDRIKIWKTAPAIIKTILHKAPRNLEKISSAFPTRPAMHFIMIRMRITFLD</sequence>
<organism evidence="3 4">
    <name type="scientific">candidate division WWE3 bacterium GW2011_GWA1_41_8</name>
    <dbReference type="NCBI Taxonomy" id="1619103"/>
    <lineage>
        <taxon>Bacteria</taxon>
        <taxon>Katanobacteria</taxon>
    </lineage>
</organism>
<dbReference type="PATRIC" id="fig|1619103.3.peg.1061"/>
<reference evidence="3 4" key="1">
    <citation type="journal article" date="2015" name="Nature">
        <title>rRNA introns, odd ribosomes, and small enigmatic genomes across a large radiation of phyla.</title>
        <authorList>
            <person name="Brown C.T."/>
            <person name="Hug L.A."/>
            <person name="Thomas B.C."/>
            <person name="Sharon I."/>
            <person name="Castelle C.J."/>
            <person name="Singh A."/>
            <person name="Wilkins M.J."/>
            <person name="Williams K.H."/>
            <person name="Banfield J.F."/>
        </authorList>
    </citation>
    <scope>NUCLEOTIDE SEQUENCE [LARGE SCALE GENOMIC DNA]</scope>
</reference>
<evidence type="ECO:0000259" key="2">
    <source>
        <dbReference type="PROSITE" id="PS50937"/>
    </source>
</evidence>
<name>A0A0G0X6N6_UNCKA</name>
<dbReference type="Proteomes" id="UP000034920">
    <property type="component" value="Unassembled WGS sequence"/>
</dbReference>
<dbReference type="STRING" id="1619103.UU80_C0049G0002"/>
<dbReference type="AlphaFoldDB" id="A0A0G0X6N6"/>
<dbReference type="SUPFAM" id="SSF46955">
    <property type="entry name" value="Putative DNA-binding domain"/>
    <property type="match status" value="1"/>
</dbReference>
<dbReference type="SMART" id="SM00422">
    <property type="entry name" value="HTH_MERR"/>
    <property type="match status" value="1"/>
</dbReference>
<protein>
    <submittedName>
        <fullName evidence="3">Outer membrane autotransporter barrel</fullName>
    </submittedName>
</protein>
<feature type="domain" description="HTH merR-type" evidence="2">
    <location>
        <begin position="7"/>
        <end position="54"/>
    </location>
</feature>
<gene>
    <name evidence="3" type="ORF">UU80_C0049G0002</name>
</gene>
<dbReference type="CDD" id="cd04762">
    <property type="entry name" value="HTH_MerR-trunc"/>
    <property type="match status" value="1"/>
</dbReference>
<keyword evidence="1" id="KW-0472">Membrane</keyword>
<dbReference type="Gene3D" id="1.10.1660.10">
    <property type="match status" value="1"/>
</dbReference>
<feature type="transmembrane region" description="Helical" evidence="1">
    <location>
        <begin position="127"/>
        <end position="145"/>
    </location>
</feature>
<dbReference type="EMBL" id="LCCA01000049">
    <property type="protein sequence ID" value="KKS20600.1"/>
    <property type="molecule type" value="Genomic_DNA"/>
</dbReference>